<dbReference type="Proteomes" id="UP000295257">
    <property type="component" value="Unassembled WGS sequence"/>
</dbReference>
<evidence type="ECO:0000313" key="4">
    <source>
        <dbReference type="Proteomes" id="UP000295257"/>
    </source>
</evidence>
<dbReference type="STRING" id="1612.ABB44_02250"/>
<evidence type="ECO:0000256" key="1">
    <source>
        <dbReference type="SAM" id="Phobius"/>
    </source>
</evidence>
<name>A0A4R5NIN9_9LACO</name>
<proteinExistence type="predicted"/>
<reference evidence="3" key="2">
    <citation type="submission" date="2019-02" db="EMBL/GenBank/DDBJ databases">
        <authorList>
            <person name="Buron G."/>
            <person name="Chaylann A."/>
            <person name="Dolejs I."/>
            <person name="Forster J."/>
            <person name="Miks M.H."/>
        </authorList>
    </citation>
    <scope>NUCLEOTIDE SEQUENCE</scope>
    <source>
        <strain evidence="3">ATCC 29644</strain>
    </source>
</reference>
<feature type="transmembrane region" description="Helical" evidence="1">
    <location>
        <begin position="94"/>
        <end position="116"/>
    </location>
</feature>
<dbReference type="AlphaFoldDB" id="A0A4R5NIN9"/>
<protein>
    <submittedName>
        <fullName evidence="2">DUF1700 domain-containing protein</fullName>
    </submittedName>
</protein>
<sequence length="220" mass="24977">MKNKAIDSYIDEFRIYLHQLDEKEQADVIEFYREYMIDADLQSSDKIINELGTPKHLARKVLADYSIKMSEENYQNINNGQITSNERASRNLKMIGLVILALMASPVAIMIAIVLIPLILTFFGMIVFMILLFLFLVAMSVVGGIGAIFIGLSVIFQSFWTTIFYVGIGLLILGVDFFLIPIVIALVKWCFSVVVIFFRWLGKKLLYGRKTPMKGDKTNA</sequence>
<reference evidence="2" key="3">
    <citation type="journal article" date="2021" name="PeerJ">
        <title>Extensive microbial diversity within the chicken gut microbiome revealed by metagenomics and culture.</title>
        <authorList>
            <person name="Gilroy R."/>
            <person name="Ravi A."/>
            <person name="Getino M."/>
            <person name="Pursley I."/>
            <person name="Horton D.L."/>
            <person name="Alikhan N.F."/>
            <person name="Baker D."/>
            <person name="Gharbi K."/>
            <person name="Hall N."/>
            <person name="Watson M."/>
            <person name="Adriaenssens E.M."/>
            <person name="Foster-Nyarko E."/>
            <person name="Jarju S."/>
            <person name="Secka A."/>
            <person name="Antonio M."/>
            <person name="Oren A."/>
            <person name="Chaudhuri R.R."/>
            <person name="La Ragione R."/>
            <person name="Hildebrand F."/>
            <person name="Pallen M.J."/>
        </authorList>
    </citation>
    <scope>NUCLEOTIDE SEQUENCE</scope>
    <source>
        <strain evidence="2">7886</strain>
    </source>
</reference>
<dbReference type="Proteomes" id="UP000747013">
    <property type="component" value="Unassembled WGS sequence"/>
</dbReference>
<keyword evidence="1" id="KW-0812">Transmembrane</keyword>
<evidence type="ECO:0000313" key="3">
    <source>
        <dbReference type="EMBL" id="TDG74110.1"/>
    </source>
</evidence>
<reference evidence="3 4" key="1">
    <citation type="journal article" date="2019" name="Appl. Microbiol. Biotechnol.">
        <title>Uncovering carbohydrate metabolism through a genotype-phenotype association study of 56 lactic acid bacteria genomes.</title>
        <authorList>
            <person name="Buron-Moles G."/>
            <person name="Chailyan A."/>
            <person name="Dolejs I."/>
            <person name="Forster J."/>
            <person name="Miks M.H."/>
        </authorList>
    </citation>
    <scope>NUCLEOTIDE SEQUENCE [LARGE SCALE GENOMIC DNA]</scope>
    <source>
        <strain evidence="3 4">ATCC 29644</strain>
    </source>
</reference>
<keyword evidence="4" id="KW-1185">Reference proteome</keyword>
<keyword evidence="1" id="KW-1133">Transmembrane helix</keyword>
<gene>
    <name evidence="3" type="ORF">C5L30_002055</name>
    <name evidence="2" type="ORF">K8V88_11925</name>
</gene>
<keyword evidence="1" id="KW-0472">Membrane</keyword>
<dbReference type="OrthoDB" id="2242293at2"/>
<reference evidence="2" key="4">
    <citation type="submission" date="2021-09" db="EMBL/GenBank/DDBJ databases">
        <authorList>
            <person name="Gilroy R."/>
        </authorList>
    </citation>
    <scope>NUCLEOTIDE SEQUENCE</scope>
    <source>
        <strain evidence="2">7886</strain>
    </source>
</reference>
<feature type="transmembrane region" description="Helical" evidence="1">
    <location>
        <begin position="122"/>
        <end position="142"/>
    </location>
</feature>
<accession>A0A4R5NIN9</accession>
<dbReference type="EMBL" id="DYWC01000280">
    <property type="protein sequence ID" value="HJF88133.1"/>
    <property type="molecule type" value="Genomic_DNA"/>
</dbReference>
<dbReference type="Pfam" id="PF22564">
    <property type="entry name" value="HAAS"/>
    <property type="match status" value="1"/>
</dbReference>
<dbReference type="EMBL" id="PUFN01000006">
    <property type="protein sequence ID" value="TDG74110.1"/>
    <property type="molecule type" value="Genomic_DNA"/>
</dbReference>
<organism evidence="3 4">
    <name type="scientific">Companilactobacillus farciminis</name>
    <dbReference type="NCBI Taxonomy" id="1612"/>
    <lineage>
        <taxon>Bacteria</taxon>
        <taxon>Bacillati</taxon>
        <taxon>Bacillota</taxon>
        <taxon>Bacilli</taxon>
        <taxon>Lactobacillales</taxon>
        <taxon>Lactobacillaceae</taxon>
        <taxon>Companilactobacillus</taxon>
    </lineage>
</organism>
<feature type="transmembrane region" description="Helical" evidence="1">
    <location>
        <begin position="178"/>
        <end position="201"/>
    </location>
</feature>
<dbReference type="RefSeq" id="WP_010018420.1">
    <property type="nucleotide sequence ID" value="NZ_CAJJMR010000044.1"/>
</dbReference>
<feature type="transmembrane region" description="Helical" evidence="1">
    <location>
        <begin position="149"/>
        <end position="172"/>
    </location>
</feature>
<evidence type="ECO:0000313" key="2">
    <source>
        <dbReference type="EMBL" id="HJF88133.1"/>
    </source>
</evidence>
<comment type="caution">
    <text evidence="3">The sequence shown here is derived from an EMBL/GenBank/DDBJ whole genome shotgun (WGS) entry which is preliminary data.</text>
</comment>